<dbReference type="Proteomes" id="UP001301769">
    <property type="component" value="Unassembled WGS sequence"/>
</dbReference>
<feature type="signal peptide" evidence="1">
    <location>
        <begin position="1"/>
        <end position="19"/>
    </location>
</feature>
<keyword evidence="1" id="KW-0732">Signal</keyword>
<evidence type="ECO:0000313" key="2">
    <source>
        <dbReference type="EMBL" id="KAK4215435.1"/>
    </source>
</evidence>
<comment type="caution">
    <text evidence="2">The sequence shown here is derived from an EMBL/GenBank/DDBJ whole genome shotgun (WGS) entry which is preliminary data.</text>
</comment>
<accession>A0AAN6YCN4</accession>
<proteinExistence type="predicted"/>
<protein>
    <submittedName>
        <fullName evidence="2">Uncharacterized protein</fullName>
    </submittedName>
</protein>
<keyword evidence="3" id="KW-1185">Reference proteome</keyword>
<dbReference type="AlphaFoldDB" id="A0AAN6YCN4"/>
<sequence>MKSKSLISFAIMLLSTVTASPTPLQPGEAELIQTRQTSSTFMGTCTVSTNLCLVASADSPSGPRNFTCGRFIAIAVNVLLPSKFCTVDGHACKVIESPLTTQITDCSCSADNSC</sequence>
<feature type="chain" id="PRO_5043026930" evidence="1">
    <location>
        <begin position="20"/>
        <end position="114"/>
    </location>
</feature>
<reference evidence="2" key="2">
    <citation type="submission" date="2023-05" db="EMBL/GenBank/DDBJ databases">
        <authorList>
            <consortium name="Lawrence Berkeley National Laboratory"/>
            <person name="Steindorff A."/>
            <person name="Hensen N."/>
            <person name="Bonometti L."/>
            <person name="Westerberg I."/>
            <person name="Brannstrom I.O."/>
            <person name="Guillou S."/>
            <person name="Cros-Aarteil S."/>
            <person name="Calhoun S."/>
            <person name="Haridas S."/>
            <person name="Kuo A."/>
            <person name="Mondo S."/>
            <person name="Pangilinan J."/>
            <person name="Riley R."/>
            <person name="Labutti K."/>
            <person name="Andreopoulos B."/>
            <person name="Lipzen A."/>
            <person name="Chen C."/>
            <person name="Yanf M."/>
            <person name="Daum C."/>
            <person name="Ng V."/>
            <person name="Clum A."/>
            <person name="Ohm R."/>
            <person name="Martin F."/>
            <person name="Silar P."/>
            <person name="Natvig D."/>
            <person name="Lalanne C."/>
            <person name="Gautier V."/>
            <person name="Ament-Velasquez S.L."/>
            <person name="Kruys A."/>
            <person name="Hutchinson M.I."/>
            <person name="Powell A.J."/>
            <person name="Barry K."/>
            <person name="Miller A.N."/>
            <person name="Grigoriev I.V."/>
            <person name="Debuchy R."/>
            <person name="Gladieux P."/>
            <person name="Thoren M.H."/>
            <person name="Johannesson H."/>
        </authorList>
    </citation>
    <scope>NUCLEOTIDE SEQUENCE</scope>
    <source>
        <strain evidence="2">PSN293</strain>
    </source>
</reference>
<evidence type="ECO:0000313" key="3">
    <source>
        <dbReference type="Proteomes" id="UP001301769"/>
    </source>
</evidence>
<gene>
    <name evidence="2" type="ORF">QBC37DRAFT_398704</name>
</gene>
<organism evidence="2 3">
    <name type="scientific">Rhypophila decipiens</name>
    <dbReference type="NCBI Taxonomy" id="261697"/>
    <lineage>
        <taxon>Eukaryota</taxon>
        <taxon>Fungi</taxon>
        <taxon>Dikarya</taxon>
        <taxon>Ascomycota</taxon>
        <taxon>Pezizomycotina</taxon>
        <taxon>Sordariomycetes</taxon>
        <taxon>Sordariomycetidae</taxon>
        <taxon>Sordariales</taxon>
        <taxon>Naviculisporaceae</taxon>
        <taxon>Rhypophila</taxon>
    </lineage>
</organism>
<name>A0AAN6YCN4_9PEZI</name>
<reference evidence="2" key="1">
    <citation type="journal article" date="2023" name="Mol. Phylogenet. Evol.">
        <title>Genome-scale phylogeny and comparative genomics of the fungal order Sordariales.</title>
        <authorList>
            <person name="Hensen N."/>
            <person name="Bonometti L."/>
            <person name="Westerberg I."/>
            <person name="Brannstrom I.O."/>
            <person name="Guillou S."/>
            <person name="Cros-Aarteil S."/>
            <person name="Calhoun S."/>
            <person name="Haridas S."/>
            <person name="Kuo A."/>
            <person name="Mondo S."/>
            <person name="Pangilinan J."/>
            <person name="Riley R."/>
            <person name="LaButti K."/>
            <person name="Andreopoulos B."/>
            <person name="Lipzen A."/>
            <person name="Chen C."/>
            <person name="Yan M."/>
            <person name="Daum C."/>
            <person name="Ng V."/>
            <person name="Clum A."/>
            <person name="Steindorff A."/>
            <person name="Ohm R.A."/>
            <person name="Martin F."/>
            <person name="Silar P."/>
            <person name="Natvig D.O."/>
            <person name="Lalanne C."/>
            <person name="Gautier V."/>
            <person name="Ament-Velasquez S.L."/>
            <person name="Kruys A."/>
            <person name="Hutchinson M.I."/>
            <person name="Powell A.J."/>
            <person name="Barry K."/>
            <person name="Miller A.N."/>
            <person name="Grigoriev I.V."/>
            <person name="Debuchy R."/>
            <person name="Gladieux P."/>
            <person name="Hiltunen Thoren M."/>
            <person name="Johannesson H."/>
        </authorList>
    </citation>
    <scope>NUCLEOTIDE SEQUENCE</scope>
    <source>
        <strain evidence="2">PSN293</strain>
    </source>
</reference>
<evidence type="ECO:0000256" key="1">
    <source>
        <dbReference type="SAM" id="SignalP"/>
    </source>
</evidence>
<dbReference type="EMBL" id="MU858080">
    <property type="protein sequence ID" value="KAK4215435.1"/>
    <property type="molecule type" value="Genomic_DNA"/>
</dbReference>